<protein>
    <submittedName>
        <fullName evidence="1">Uncharacterized protein</fullName>
    </submittedName>
</protein>
<gene>
    <name evidence="1" type="ORF">NCTC8985_03046</name>
</gene>
<accession>A0A376TKI4</accession>
<evidence type="ECO:0000313" key="1">
    <source>
        <dbReference type="EMBL" id="STI77744.1"/>
    </source>
</evidence>
<organism evidence="1 2">
    <name type="scientific">Escherichia coli</name>
    <dbReference type="NCBI Taxonomy" id="562"/>
    <lineage>
        <taxon>Bacteria</taxon>
        <taxon>Pseudomonadati</taxon>
        <taxon>Pseudomonadota</taxon>
        <taxon>Gammaproteobacteria</taxon>
        <taxon>Enterobacterales</taxon>
        <taxon>Enterobacteriaceae</taxon>
        <taxon>Escherichia</taxon>
    </lineage>
</organism>
<sequence length="33" mass="3678">MLRFLILLPVSDVVSPNGARKLHYLLNTQAIKG</sequence>
<dbReference type="Proteomes" id="UP000254405">
    <property type="component" value="Unassembled WGS sequence"/>
</dbReference>
<dbReference type="EMBL" id="UGCO01000001">
    <property type="protein sequence ID" value="STI77744.1"/>
    <property type="molecule type" value="Genomic_DNA"/>
</dbReference>
<proteinExistence type="predicted"/>
<evidence type="ECO:0000313" key="2">
    <source>
        <dbReference type="Proteomes" id="UP000254405"/>
    </source>
</evidence>
<reference evidence="1 2" key="1">
    <citation type="submission" date="2018-06" db="EMBL/GenBank/DDBJ databases">
        <authorList>
            <consortium name="Pathogen Informatics"/>
            <person name="Doyle S."/>
        </authorList>
    </citation>
    <scope>NUCLEOTIDE SEQUENCE [LARGE SCALE GENOMIC DNA]</scope>
    <source>
        <strain evidence="1 2">NCTC8985</strain>
    </source>
</reference>
<dbReference type="AlphaFoldDB" id="A0A376TKI4"/>
<name>A0A376TKI4_ECOLX</name>